<organism evidence="1 2">
    <name type="scientific">Paenibacillus agricola</name>
    <dbReference type="NCBI Taxonomy" id="2716264"/>
    <lineage>
        <taxon>Bacteria</taxon>
        <taxon>Bacillati</taxon>
        <taxon>Bacillota</taxon>
        <taxon>Bacilli</taxon>
        <taxon>Bacillales</taxon>
        <taxon>Paenibacillaceae</taxon>
        <taxon>Paenibacillus</taxon>
    </lineage>
</organism>
<dbReference type="Proteomes" id="UP001165962">
    <property type="component" value="Unassembled WGS sequence"/>
</dbReference>
<proteinExistence type="predicted"/>
<dbReference type="EMBL" id="JAAOIW010000018">
    <property type="protein sequence ID" value="NHN34313.1"/>
    <property type="molecule type" value="Genomic_DNA"/>
</dbReference>
<reference evidence="1" key="1">
    <citation type="submission" date="2020-03" db="EMBL/GenBank/DDBJ databases">
        <title>Draft sequencing of Paenibacilllus sp. S3N08.</title>
        <authorList>
            <person name="Kim D.-U."/>
        </authorList>
    </citation>
    <scope>NUCLEOTIDE SEQUENCE</scope>
    <source>
        <strain evidence="1">S3N08</strain>
    </source>
</reference>
<sequence>MVHIVEEHVHQLIDGLQLQESEILKKFTFTLDGEKLSESESLRFINYLKYEFRLSTVSEMHAVVDLKKEVIGLLVTLNQPVSNMDREATSIAIYDNLNEKHSLSVQVVEVMNLLNPSRYLQTLCAH</sequence>
<gene>
    <name evidence="1" type="ORF">G9U52_31445</name>
</gene>
<accession>A0ABX0JEJ2</accession>
<comment type="caution">
    <text evidence="1">The sequence shown here is derived from an EMBL/GenBank/DDBJ whole genome shotgun (WGS) entry which is preliminary data.</text>
</comment>
<evidence type="ECO:0000313" key="1">
    <source>
        <dbReference type="EMBL" id="NHN34313.1"/>
    </source>
</evidence>
<protein>
    <submittedName>
        <fullName evidence="1">Uncharacterized protein</fullName>
    </submittedName>
</protein>
<evidence type="ECO:0000313" key="2">
    <source>
        <dbReference type="Proteomes" id="UP001165962"/>
    </source>
</evidence>
<dbReference type="RefSeq" id="WP_166155135.1">
    <property type="nucleotide sequence ID" value="NZ_JAAOIW010000018.1"/>
</dbReference>
<keyword evidence="2" id="KW-1185">Reference proteome</keyword>
<name>A0ABX0JEJ2_9BACL</name>